<accession>A0AAV4LCK6</accession>
<dbReference type="RefSeq" id="WP_282198700.1">
    <property type="nucleotide sequence ID" value="NZ_BOQE01000001.1"/>
</dbReference>
<protein>
    <recommendedName>
        <fullName evidence="3">DUF2382 domain-containing protein</fullName>
    </recommendedName>
</protein>
<gene>
    <name evidence="1" type="primary">yviE</name>
    <name evidence="1" type="ORF">DNHGIG_10520</name>
</gene>
<evidence type="ECO:0000313" key="1">
    <source>
        <dbReference type="EMBL" id="GIM45503.1"/>
    </source>
</evidence>
<keyword evidence="2" id="KW-1185">Reference proteome</keyword>
<dbReference type="AlphaFoldDB" id="A0AAV4LCK6"/>
<evidence type="ECO:0008006" key="3">
    <source>
        <dbReference type="Google" id="ProtNLM"/>
    </source>
</evidence>
<name>A0AAV4LCK6_9BACL</name>
<organism evidence="1 2">
    <name type="scientific">Collibacillus ludicampi</name>
    <dbReference type="NCBI Taxonomy" id="2771369"/>
    <lineage>
        <taxon>Bacteria</taxon>
        <taxon>Bacillati</taxon>
        <taxon>Bacillota</taxon>
        <taxon>Bacilli</taxon>
        <taxon>Bacillales</taxon>
        <taxon>Alicyclobacillaceae</taxon>
        <taxon>Collibacillus</taxon>
    </lineage>
</organism>
<dbReference type="EMBL" id="BOQE01000001">
    <property type="protein sequence ID" value="GIM45503.1"/>
    <property type="molecule type" value="Genomic_DNA"/>
</dbReference>
<proteinExistence type="predicted"/>
<evidence type="ECO:0000313" key="2">
    <source>
        <dbReference type="Proteomes" id="UP001057291"/>
    </source>
</evidence>
<reference evidence="1" key="1">
    <citation type="journal article" date="2023" name="Int. J. Syst. Evol. Microbiol.">
        <title>Collibacillus ludicampi gen. nov., sp. nov., a new soil bacterium of the family Alicyclobacillaceae.</title>
        <authorList>
            <person name="Jojima T."/>
            <person name="Ioku Y."/>
            <person name="Fukuta Y."/>
            <person name="Shirasaka N."/>
            <person name="Matsumura Y."/>
            <person name="Mori M."/>
        </authorList>
    </citation>
    <scope>NUCLEOTIDE SEQUENCE</scope>
    <source>
        <strain evidence="1">TP075</strain>
    </source>
</reference>
<dbReference type="Proteomes" id="UP001057291">
    <property type="component" value="Unassembled WGS sequence"/>
</dbReference>
<comment type="caution">
    <text evidence="1">The sequence shown here is derived from an EMBL/GenBank/DDBJ whole genome shotgun (WGS) entry which is preliminary data.</text>
</comment>
<dbReference type="InterPro" id="IPR045527">
    <property type="entry name" value="DUF6470"/>
</dbReference>
<dbReference type="Pfam" id="PF20074">
    <property type="entry name" value="DUF6470"/>
    <property type="match status" value="1"/>
</dbReference>
<sequence length="189" mass="20974">MSSTLLIHQTWGSIRISQSFARMNVQQKTADLEIRQQPATLDIQTERGKLSIDQSAPFAEEGLATSGQLARQFAQDGQQAVLDYIKKKAEEGDRLAREIQNGNVIADLAVENSRPPTHDFNVGLIPRSPVHFSYQPAVVRTSVFLHRPEVQVQAHAVHAQVIPGNVQIQMAQYPSITIQVSGERIDRSV</sequence>